<dbReference type="PANTHER" id="PTHR39186:SF1">
    <property type="entry name" value="DUF2071 DOMAIN-CONTAINING PROTEIN"/>
    <property type="match status" value="1"/>
</dbReference>
<protein>
    <submittedName>
        <fullName evidence="1">YqjF family protein</fullName>
    </submittedName>
</protein>
<evidence type="ECO:0000313" key="2">
    <source>
        <dbReference type="Proteomes" id="UP001596550"/>
    </source>
</evidence>
<proteinExistence type="predicted"/>
<dbReference type="EMBL" id="JBHTCR010000006">
    <property type="protein sequence ID" value="MFC7347856.1"/>
    <property type="molecule type" value="Genomic_DNA"/>
</dbReference>
<comment type="caution">
    <text evidence="1">The sequence shown here is derived from an EMBL/GenBank/DDBJ whole genome shotgun (WGS) entry which is preliminary data.</text>
</comment>
<name>A0ABW2M4L1_9FLAO</name>
<dbReference type="Proteomes" id="UP001596550">
    <property type="component" value="Unassembled WGS sequence"/>
</dbReference>
<accession>A0ABW2M4L1</accession>
<gene>
    <name evidence="1" type="ORF">ACFQO9_14105</name>
</gene>
<dbReference type="InterPro" id="IPR018644">
    <property type="entry name" value="DUF2071"/>
</dbReference>
<organism evidence="1 2">
    <name type="scientific">Chryseobacterium zhengzhouense</name>
    <dbReference type="NCBI Taxonomy" id="1636086"/>
    <lineage>
        <taxon>Bacteria</taxon>
        <taxon>Pseudomonadati</taxon>
        <taxon>Bacteroidota</taxon>
        <taxon>Flavobacteriia</taxon>
        <taxon>Flavobacteriales</taxon>
        <taxon>Weeksellaceae</taxon>
        <taxon>Chryseobacterium group</taxon>
        <taxon>Chryseobacterium</taxon>
    </lineage>
</organism>
<dbReference type="RefSeq" id="WP_378180442.1">
    <property type="nucleotide sequence ID" value="NZ_JBHTCR010000006.1"/>
</dbReference>
<sequence>MKFLKAEWRKLAIINYEINPGILEKYLPKGTELDFYKGKCYVSLVGFMFLNTKLLGLPIPFHRNFEEVNLRFYVKKKEGDEWKRGVVFIKEIVPKPSLSFVANSVYKEHYKTMPMKNKIHQKGEELLIKYSWKDKTWHSIEITAENVPLKMESNSEFEFITEHYYGFTKKENKTSEYEVCHPKWEYYVVKNHQLEIDFQTVYGNDFEYLNHQKPISVMLAEGSEIEVKMKKYLKNQIKRTK</sequence>
<dbReference type="PANTHER" id="PTHR39186">
    <property type="entry name" value="DUF2071 FAMILY PROTEIN"/>
    <property type="match status" value="1"/>
</dbReference>
<keyword evidence="2" id="KW-1185">Reference proteome</keyword>
<dbReference type="Pfam" id="PF09844">
    <property type="entry name" value="DUF2071"/>
    <property type="match status" value="1"/>
</dbReference>
<evidence type="ECO:0000313" key="1">
    <source>
        <dbReference type="EMBL" id="MFC7347856.1"/>
    </source>
</evidence>
<reference evidence="2" key="1">
    <citation type="journal article" date="2019" name="Int. J. Syst. Evol. Microbiol.">
        <title>The Global Catalogue of Microorganisms (GCM) 10K type strain sequencing project: providing services to taxonomists for standard genome sequencing and annotation.</title>
        <authorList>
            <consortium name="The Broad Institute Genomics Platform"/>
            <consortium name="The Broad Institute Genome Sequencing Center for Infectious Disease"/>
            <person name="Wu L."/>
            <person name="Ma J."/>
        </authorList>
    </citation>
    <scope>NUCLEOTIDE SEQUENCE [LARGE SCALE GENOMIC DNA]</scope>
    <source>
        <strain evidence="2">CCUG 54781</strain>
    </source>
</reference>